<protein>
    <submittedName>
        <fullName evidence="10">Putative ABC transport system permease protein</fullName>
    </submittedName>
</protein>
<dbReference type="GO" id="GO:0022857">
    <property type="term" value="F:transmembrane transporter activity"/>
    <property type="evidence" value="ECO:0007669"/>
    <property type="project" value="TreeGrafter"/>
</dbReference>
<dbReference type="GO" id="GO:0005886">
    <property type="term" value="C:plasma membrane"/>
    <property type="evidence" value="ECO:0007669"/>
    <property type="project" value="UniProtKB-SubCell"/>
</dbReference>
<feature type="transmembrane region" description="Helical" evidence="7">
    <location>
        <begin position="356"/>
        <end position="379"/>
    </location>
</feature>
<comment type="similarity">
    <text evidence="6">Belongs to the ABC-4 integral membrane protein family.</text>
</comment>
<name>A0A521D097_9BACT</name>
<comment type="subcellular location">
    <subcellularLocation>
        <location evidence="1">Cell membrane</location>
        <topology evidence="1">Multi-pass membrane protein</topology>
    </subcellularLocation>
</comment>
<keyword evidence="2" id="KW-1003">Cell membrane</keyword>
<keyword evidence="3 7" id="KW-0812">Transmembrane</keyword>
<dbReference type="InterPro" id="IPR003838">
    <property type="entry name" value="ABC3_permease_C"/>
</dbReference>
<feature type="domain" description="MacB-like periplasmic core" evidence="9">
    <location>
        <begin position="24"/>
        <end position="211"/>
    </location>
</feature>
<dbReference type="Pfam" id="PF12704">
    <property type="entry name" value="MacB_PCD"/>
    <property type="match status" value="1"/>
</dbReference>
<dbReference type="PANTHER" id="PTHR30572">
    <property type="entry name" value="MEMBRANE COMPONENT OF TRANSPORTER-RELATED"/>
    <property type="match status" value="1"/>
</dbReference>
<dbReference type="InterPro" id="IPR025857">
    <property type="entry name" value="MacB_PCD"/>
</dbReference>
<evidence type="ECO:0000256" key="4">
    <source>
        <dbReference type="ARBA" id="ARBA00022989"/>
    </source>
</evidence>
<accession>A0A521D097</accession>
<evidence type="ECO:0000313" key="11">
    <source>
        <dbReference type="Proteomes" id="UP000317315"/>
    </source>
</evidence>
<organism evidence="10 11">
    <name type="scientific">Balnearium lithotrophicum</name>
    <dbReference type="NCBI Taxonomy" id="223788"/>
    <lineage>
        <taxon>Bacteria</taxon>
        <taxon>Pseudomonadati</taxon>
        <taxon>Aquificota</taxon>
        <taxon>Aquificia</taxon>
        <taxon>Desulfurobacteriales</taxon>
        <taxon>Desulfurobacteriaceae</taxon>
        <taxon>Balnearium</taxon>
    </lineage>
</organism>
<dbReference type="Proteomes" id="UP000317315">
    <property type="component" value="Unassembled WGS sequence"/>
</dbReference>
<dbReference type="OrthoDB" id="9770099at2"/>
<keyword evidence="4 7" id="KW-1133">Transmembrane helix</keyword>
<proteinExistence type="inferred from homology"/>
<dbReference type="AlphaFoldDB" id="A0A521D097"/>
<evidence type="ECO:0000256" key="1">
    <source>
        <dbReference type="ARBA" id="ARBA00004651"/>
    </source>
</evidence>
<evidence type="ECO:0000256" key="3">
    <source>
        <dbReference type="ARBA" id="ARBA00022692"/>
    </source>
</evidence>
<feature type="transmembrane region" description="Helical" evidence="7">
    <location>
        <begin position="270"/>
        <end position="296"/>
    </location>
</feature>
<dbReference type="PANTHER" id="PTHR30572:SF4">
    <property type="entry name" value="ABC TRANSPORTER PERMEASE YTRF"/>
    <property type="match status" value="1"/>
</dbReference>
<evidence type="ECO:0000256" key="5">
    <source>
        <dbReference type="ARBA" id="ARBA00023136"/>
    </source>
</evidence>
<gene>
    <name evidence="10" type="ORF">SAMN06269117_11639</name>
</gene>
<evidence type="ECO:0000256" key="2">
    <source>
        <dbReference type="ARBA" id="ARBA00022475"/>
    </source>
</evidence>
<evidence type="ECO:0000259" key="8">
    <source>
        <dbReference type="Pfam" id="PF02687"/>
    </source>
</evidence>
<evidence type="ECO:0000256" key="7">
    <source>
        <dbReference type="SAM" id="Phobius"/>
    </source>
</evidence>
<sequence length="397" mass="44175">MSRFLIKELILSLVHNRLRTLFGISGIVFGVVSVVLIVASIEGSSLLANRIIQKLGPDSVLIVSGSVKKGPRSGFRNLTLEDVKEIGRLEGIFALTYGVVKPMTMVSSLSQSKFSSVFGVGRDWLISWDYRVEEGRGFTEGDFQNLRKVAVVGHDVSDFLWPNQNPVGKTLLVGKTPFRVVGVYKKKGKTPNGHNLDNRVFIPFPVFDRVIEKTYGHISIIRFRVLDLDSYNKIVSETREILLKHHKPDEFMVITPTVVKKFLSMLSATLALFLGIASTTALVIGGFVLSSIFYINIQVRQWEIGLRRALGATGREILYRILYEAVLISVISSIFGVIVGYILIGKLLPLLNIPVVYPLKAFVISSLFSLIVCLFAVYFPAKKAASFEPVRALRRKA</sequence>
<feature type="transmembrane region" description="Helical" evidence="7">
    <location>
        <begin position="21"/>
        <end position="41"/>
    </location>
</feature>
<reference evidence="10 11" key="1">
    <citation type="submission" date="2017-05" db="EMBL/GenBank/DDBJ databases">
        <authorList>
            <person name="Varghese N."/>
            <person name="Submissions S."/>
        </authorList>
    </citation>
    <scope>NUCLEOTIDE SEQUENCE [LARGE SCALE GENOMIC DNA]</scope>
    <source>
        <strain evidence="10 11">DSM 16304</strain>
    </source>
</reference>
<dbReference type="RefSeq" id="WP_142935807.1">
    <property type="nucleotide sequence ID" value="NZ_FXTM01000016.1"/>
</dbReference>
<evidence type="ECO:0000259" key="9">
    <source>
        <dbReference type="Pfam" id="PF12704"/>
    </source>
</evidence>
<dbReference type="Pfam" id="PF02687">
    <property type="entry name" value="FtsX"/>
    <property type="match status" value="1"/>
</dbReference>
<keyword evidence="11" id="KW-1185">Reference proteome</keyword>
<feature type="transmembrane region" description="Helical" evidence="7">
    <location>
        <begin position="317"/>
        <end position="344"/>
    </location>
</feature>
<evidence type="ECO:0000313" key="10">
    <source>
        <dbReference type="EMBL" id="SMO65113.1"/>
    </source>
</evidence>
<feature type="domain" description="ABC3 transporter permease C-terminal" evidence="8">
    <location>
        <begin position="276"/>
        <end position="389"/>
    </location>
</feature>
<keyword evidence="5 7" id="KW-0472">Membrane</keyword>
<dbReference type="EMBL" id="FXTM01000016">
    <property type="protein sequence ID" value="SMO65113.1"/>
    <property type="molecule type" value="Genomic_DNA"/>
</dbReference>
<dbReference type="InterPro" id="IPR050250">
    <property type="entry name" value="Macrolide_Exporter_MacB"/>
</dbReference>
<evidence type="ECO:0000256" key="6">
    <source>
        <dbReference type="ARBA" id="ARBA00038076"/>
    </source>
</evidence>